<dbReference type="AlphaFoldDB" id="A0A8T9MVE0"/>
<name>A0A8T9MVE0_9NEIS</name>
<dbReference type="KEGG" id="ckh:LVJ77_03200"/>
<feature type="transmembrane region" description="Helical" evidence="1">
    <location>
        <begin position="122"/>
        <end position="144"/>
    </location>
</feature>
<dbReference type="RefSeq" id="WP_034334181.1">
    <property type="nucleotide sequence ID" value="NZ_CP091521.1"/>
</dbReference>
<accession>A0A8T9MVE0</accession>
<protein>
    <submittedName>
        <fullName evidence="2">DUF4112 domain-containing protein</fullName>
    </submittedName>
</protein>
<keyword evidence="1" id="KW-0472">Membrane</keyword>
<dbReference type="PANTHER" id="PTHR35519:SF2">
    <property type="entry name" value="PH DOMAIN PROTEIN"/>
    <property type="match status" value="1"/>
</dbReference>
<dbReference type="Proteomes" id="UP000831534">
    <property type="component" value="Chromosome"/>
</dbReference>
<dbReference type="EMBL" id="CP091521">
    <property type="protein sequence ID" value="UOP05239.1"/>
    <property type="molecule type" value="Genomic_DNA"/>
</dbReference>
<evidence type="ECO:0000313" key="3">
    <source>
        <dbReference type="Proteomes" id="UP000831534"/>
    </source>
</evidence>
<dbReference type="PANTHER" id="PTHR35519">
    <property type="entry name" value="MEMBRANE PROTEINS"/>
    <property type="match status" value="1"/>
</dbReference>
<reference evidence="2" key="2">
    <citation type="submission" date="2024-09" db="EMBL/GenBank/DDBJ databases">
        <authorList>
            <person name="Veyrier F.J."/>
        </authorList>
    </citation>
    <scope>NUCLEOTIDE SEQUENCE</scope>
    <source>
        <strain evidence="2">17694</strain>
    </source>
</reference>
<evidence type="ECO:0000313" key="2">
    <source>
        <dbReference type="EMBL" id="UOP05239.1"/>
    </source>
</evidence>
<keyword evidence="1" id="KW-0812">Transmembrane</keyword>
<sequence>MPPHPRHPELARSRSYRACKHISRYLDDYRLDGIIGLFPVVGDTVGQSFNLAYLYVAAVKLRSWRLTLVVLCNGLKDTVIGMIPFVGAILDFFYKDNKRNLALIDGYAAGDPATLRHINRRALTSALLIVLLLIAAYCLAKLAWAASTHLWHTLAAWF</sequence>
<proteinExistence type="predicted"/>
<organism evidence="2 3">
    <name type="scientific">Conchiformibius kuhniae</name>
    <dbReference type="NCBI Taxonomy" id="211502"/>
    <lineage>
        <taxon>Bacteria</taxon>
        <taxon>Pseudomonadati</taxon>
        <taxon>Pseudomonadota</taxon>
        <taxon>Betaproteobacteria</taxon>
        <taxon>Neisseriales</taxon>
        <taxon>Neisseriaceae</taxon>
        <taxon>Conchiformibius</taxon>
    </lineage>
</organism>
<dbReference type="InterPro" id="IPR025187">
    <property type="entry name" value="DUF4112"/>
</dbReference>
<reference evidence="2" key="1">
    <citation type="journal article" date="2022" name="Res Sq">
        <title>Evolution of multicellular longitudinally dividing oral cavity symbionts (Neisseriaceae).</title>
        <authorList>
            <person name="Nyongesa S."/>
            <person name="Weber P."/>
            <person name="Bernet E."/>
            <person name="Pullido F."/>
            <person name="Nieckarz M."/>
            <person name="Delaby M."/>
            <person name="Nieves C."/>
            <person name="Viehboeck T."/>
            <person name="Krause N."/>
            <person name="Rivera-Millot A."/>
            <person name="Nakamura A."/>
            <person name="Vischer N."/>
            <person name="VanNieuwenhze M."/>
            <person name="Brun Y."/>
            <person name="Cava F."/>
            <person name="Bulgheresi S."/>
            <person name="Veyrier F."/>
        </authorList>
    </citation>
    <scope>NUCLEOTIDE SEQUENCE</scope>
    <source>
        <strain evidence="2">17694</strain>
    </source>
</reference>
<gene>
    <name evidence="2" type="ORF">LVJ77_03200</name>
</gene>
<dbReference type="Pfam" id="PF13430">
    <property type="entry name" value="DUF4112"/>
    <property type="match status" value="1"/>
</dbReference>
<keyword evidence="1" id="KW-1133">Transmembrane helix</keyword>
<keyword evidence="3" id="KW-1185">Reference proteome</keyword>
<evidence type="ECO:0000256" key="1">
    <source>
        <dbReference type="SAM" id="Phobius"/>
    </source>
</evidence>